<sequence>MSPVQLIEHKFWWHGGGMSLFGFLSILVGERALAFEEYATLLAQVEAVINCRPLFELRVLTRGHFLIGTPQTAARSEDFTTVAVNLLSLLHSTFGSDARQEYLNTLQQRLTLSHNSPYVKEGQLMVVIEDSLPPLKWHIGRISEFQLYTTGGMTPQEG</sequence>
<dbReference type="Proteomes" id="UP001159363">
    <property type="component" value="Chromosome 8"/>
</dbReference>
<protein>
    <recommendedName>
        <fullName evidence="1">DUF5641 domain-containing protein</fullName>
    </recommendedName>
</protein>
<name>A0ABQ9GT55_9NEOP</name>
<evidence type="ECO:0000259" key="1">
    <source>
        <dbReference type="Pfam" id="PF18701"/>
    </source>
</evidence>
<proteinExistence type="predicted"/>
<feature type="domain" description="DUF5641" evidence="1">
    <location>
        <begin position="88"/>
        <end position="145"/>
    </location>
</feature>
<organism evidence="2 3">
    <name type="scientific">Dryococelus australis</name>
    <dbReference type="NCBI Taxonomy" id="614101"/>
    <lineage>
        <taxon>Eukaryota</taxon>
        <taxon>Metazoa</taxon>
        <taxon>Ecdysozoa</taxon>
        <taxon>Arthropoda</taxon>
        <taxon>Hexapoda</taxon>
        <taxon>Insecta</taxon>
        <taxon>Pterygota</taxon>
        <taxon>Neoptera</taxon>
        <taxon>Polyneoptera</taxon>
        <taxon>Phasmatodea</taxon>
        <taxon>Verophasmatodea</taxon>
        <taxon>Anareolatae</taxon>
        <taxon>Phasmatidae</taxon>
        <taxon>Eurycanthinae</taxon>
        <taxon>Dryococelus</taxon>
    </lineage>
</organism>
<reference evidence="2 3" key="1">
    <citation type="submission" date="2023-02" db="EMBL/GenBank/DDBJ databases">
        <title>LHISI_Scaffold_Assembly.</title>
        <authorList>
            <person name="Stuart O.P."/>
            <person name="Cleave R."/>
            <person name="Magrath M.J.L."/>
            <person name="Mikheyev A.S."/>
        </authorList>
    </citation>
    <scope>NUCLEOTIDE SEQUENCE [LARGE SCALE GENOMIC DNA]</scope>
    <source>
        <strain evidence="2">Daus_M_001</strain>
        <tissue evidence="2">Leg muscle</tissue>
    </source>
</reference>
<dbReference type="Pfam" id="PF18701">
    <property type="entry name" value="DUF5641"/>
    <property type="match status" value="1"/>
</dbReference>
<dbReference type="InterPro" id="IPR040676">
    <property type="entry name" value="DUF5641"/>
</dbReference>
<dbReference type="EMBL" id="JARBHB010000009">
    <property type="protein sequence ID" value="KAJ8875221.1"/>
    <property type="molecule type" value="Genomic_DNA"/>
</dbReference>
<evidence type="ECO:0000313" key="3">
    <source>
        <dbReference type="Proteomes" id="UP001159363"/>
    </source>
</evidence>
<comment type="caution">
    <text evidence="2">The sequence shown here is derived from an EMBL/GenBank/DDBJ whole genome shotgun (WGS) entry which is preliminary data.</text>
</comment>
<keyword evidence="3" id="KW-1185">Reference proteome</keyword>
<accession>A0ABQ9GT55</accession>
<evidence type="ECO:0000313" key="2">
    <source>
        <dbReference type="EMBL" id="KAJ8875221.1"/>
    </source>
</evidence>
<gene>
    <name evidence="2" type="ORF">PR048_023116</name>
</gene>